<feature type="region of interest" description="Disordered" evidence="1">
    <location>
        <begin position="32"/>
        <end position="102"/>
    </location>
</feature>
<evidence type="ECO:0000313" key="2">
    <source>
        <dbReference type="EMBL" id="KAF7472621.1"/>
    </source>
</evidence>
<name>A0A834UTZ0_MARMO</name>
<gene>
    <name evidence="2" type="ORF">GHT09_016536</name>
</gene>
<dbReference type="AlphaFoldDB" id="A0A834UTZ0"/>
<evidence type="ECO:0000313" key="3">
    <source>
        <dbReference type="Proteomes" id="UP000662637"/>
    </source>
</evidence>
<sequence>MGRLCPLPSGTAGWTCLGPAADVRLLPRARAGRVSGAQRPPVWGPRTGDGRRELTDLGQFHEAPQTPGSPSCAQWSVAGGKEAGPGQRAVSQGRWVSPGGPC</sequence>
<evidence type="ECO:0000256" key="1">
    <source>
        <dbReference type="SAM" id="MobiDB-lite"/>
    </source>
</evidence>
<organism evidence="2 3">
    <name type="scientific">Marmota monax</name>
    <name type="common">Woodchuck</name>
    <dbReference type="NCBI Taxonomy" id="9995"/>
    <lineage>
        <taxon>Eukaryota</taxon>
        <taxon>Metazoa</taxon>
        <taxon>Chordata</taxon>
        <taxon>Craniata</taxon>
        <taxon>Vertebrata</taxon>
        <taxon>Euteleostomi</taxon>
        <taxon>Mammalia</taxon>
        <taxon>Eutheria</taxon>
        <taxon>Euarchontoglires</taxon>
        <taxon>Glires</taxon>
        <taxon>Rodentia</taxon>
        <taxon>Sciuromorpha</taxon>
        <taxon>Sciuridae</taxon>
        <taxon>Xerinae</taxon>
        <taxon>Marmotini</taxon>
        <taxon>Marmota</taxon>
    </lineage>
</organism>
<protein>
    <submittedName>
        <fullName evidence="2">Uncharacterized protein</fullName>
    </submittedName>
</protein>
<dbReference type="EMBL" id="WJEC01006511">
    <property type="protein sequence ID" value="KAF7472621.1"/>
    <property type="molecule type" value="Genomic_DNA"/>
</dbReference>
<proteinExistence type="predicted"/>
<dbReference type="Proteomes" id="UP000662637">
    <property type="component" value="Unassembled WGS sequence"/>
</dbReference>
<accession>A0A834UTZ0</accession>
<comment type="caution">
    <text evidence="2">The sequence shown here is derived from an EMBL/GenBank/DDBJ whole genome shotgun (WGS) entry which is preliminary data.</text>
</comment>
<reference evidence="2" key="1">
    <citation type="submission" date="2020-08" db="EMBL/GenBank/DDBJ databases">
        <authorList>
            <person name="Shumante A."/>
            <person name="Zimin A.V."/>
            <person name="Puiu D."/>
            <person name="Salzberg S.L."/>
        </authorList>
    </citation>
    <scope>NUCLEOTIDE SEQUENCE</scope>
    <source>
        <strain evidence="2">WC2-LM</strain>
        <tissue evidence="2">Liver</tissue>
    </source>
</reference>